<sequence length="94" mass="10536">MNVKSLRIPEDIEKAIEYVAKVEKIEKSQSLRKLTRIGFECYVAKSYEAGKLTLWEAGKLLKLPLSGTLDLLAEMGVKGNIRSSEVLESLRTIP</sequence>
<dbReference type="Proteomes" id="UP000741360">
    <property type="component" value="Unassembled WGS sequence"/>
</dbReference>
<gene>
    <name evidence="1" type="ORF">HYY65_14105</name>
</gene>
<evidence type="ECO:0000313" key="2">
    <source>
        <dbReference type="Proteomes" id="UP000741360"/>
    </source>
</evidence>
<accession>A0A932GSD3</accession>
<reference evidence="1" key="1">
    <citation type="submission" date="2020-07" db="EMBL/GenBank/DDBJ databases">
        <title>Huge and variable diversity of episymbiotic CPR bacteria and DPANN archaea in groundwater ecosystems.</title>
        <authorList>
            <person name="He C.Y."/>
            <person name="Keren R."/>
            <person name="Whittaker M."/>
            <person name="Farag I.F."/>
            <person name="Doudna J."/>
            <person name="Cate J.H.D."/>
            <person name="Banfield J.F."/>
        </authorList>
    </citation>
    <scope>NUCLEOTIDE SEQUENCE</scope>
    <source>
        <strain evidence="1">NC_groundwater_717_Ag_S-0.2um_59_8</strain>
    </source>
</reference>
<comment type="caution">
    <text evidence="1">The sequence shown here is derived from an EMBL/GenBank/DDBJ whole genome shotgun (WGS) entry which is preliminary data.</text>
</comment>
<proteinExistence type="predicted"/>
<dbReference type="AlphaFoldDB" id="A0A932GSD3"/>
<protein>
    <submittedName>
        <fullName evidence="1">Uncharacterized protein</fullName>
    </submittedName>
</protein>
<organism evidence="1 2">
    <name type="scientific">Tectimicrobiota bacterium</name>
    <dbReference type="NCBI Taxonomy" id="2528274"/>
    <lineage>
        <taxon>Bacteria</taxon>
        <taxon>Pseudomonadati</taxon>
        <taxon>Nitrospinota/Tectimicrobiota group</taxon>
        <taxon>Candidatus Tectimicrobiota</taxon>
    </lineage>
</organism>
<dbReference type="EMBL" id="JACPSX010000269">
    <property type="protein sequence ID" value="MBI3016159.1"/>
    <property type="molecule type" value="Genomic_DNA"/>
</dbReference>
<evidence type="ECO:0000313" key="1">
    <source>
        <dbReference type="EMBL" id="MBI3016159.1"/>
    </source>
</evidence>
<name>A0A932GSD3_UNCTE</name>